<comment type="caution">
    <text evidence="2">The sequence shown here is derived from an EMBL/GenBank/DDBJ whole genome shotgun (WGS) entry which is preliminary data.</text>
</comment>
<evidence type="ECO:0000256" key="1">
    <source>
        <dbReference type="SAM" id="MobiDB-lite"/>
    </source>
</evidence>
<organism evidence="2 3">
    <name type="scientific">Thauera sinica</name>
    <dbReference type="NCBI Taxonomy" id="2665146"/>
    <lineage>
        <taxon>Bacteria</taxon>
        <taxon>Pseudomonadati</taxon>
        <taxon>Pseudomonadota</taxon>
        <taxon>Betaproteobacteria</taxon>
        <taxon>Rhodocyclales</taxon>
        <taxon>Zoogloeaceae</taxon>
        <taxon>Thauera</taxon>
    </lineage>
</organism>
<dbReference type="RefSeq" id="WP_157748445.1">
    <property type="nucleotide sequence ID" value="NZ_JBHSOG010000023.1"/>
</dbReference>
<feature type="compositionally biased region" description="Low complexity" evidence="1">
    <location>
        <begin position="8"/>
        <end position="19"/>
    </location>
</feature>
<sequence>MNLQQGSAAFAAATPASLAQEPSRNRAMRMVRRLLRRQQTGFFLFAPQHEAAEGFVQWIVFKGQ</sequence>
<evidence type="ECO:0000313" key="3">
    <source>
        <dbReference type="Proteomes" id="UP001595974"/>
    </source>
</evidence>
<dbReference type="Proteomes" id="UP001595974">
    <property type="component" value="Unassembled WGS sequence"/>
</dbReference>
<keyword evidence="3" id="KW-1185">Reference proteome</keyword>
<reference evidence="3" key="1">
    <citation type="journal article" date="2019" name="Int. J. Syst. Evol. Microbiol.">
        <title>The Global Catalogue of Microorganisms (GCM) 10K type strain sequencing project: providing services to taxonomists for standard genome sequencing and annotation.</title>
        <authorList>
            <consortium name="The Broad Institute Genomics Platform"/>
            <consortium name="The Broad Institute Genome Sequencing Center for Infectious Disease"/>
            <person name="Wu L."/>
            <person name="Ma J."/>
        </authorList>
    </citation>
    <scope>NUCLEOTIDE SEQUENCE [LARGE SCALE GENOMIC DNA]</scope>
    <source>
        <strain evidence="3">SHR3</strain>
    </source>
</reference>
<proteinExistence type="predicted"/>
<name>A0ABW1AP92_9RHOO</name>
<accession>A0ABW1AP92</accession>
<gene>
    <name evidence="2" type="ORF">ACFPTN_06610</name>
</gene>
<dbReference type="EMBL" id="JBHSOG010000023">
    <property type="protein sequence ID" value="MFC5769040.1"/>
    <property type="molecule type" value="Genomic_DNA"/>
</dbReference>
<evidence type="ECO:0000313" key="2">
    <source>
        <dbReference type="EMBL" id="MFC5769040.1"/>
    </source>
</evidence>
<protein>
    <submittedName>
        <fullName evidence="2">Uncharacterized protein</fullName>
    </submittedName>
</protein>
<feature type="region of interest" description="Disordered" evidence="1">
    <location>
        <begin position="1"/>
        <end position="24"/>
    </location>
</feature>